<dbReference type="InterPro" id="IPR000719">
    <property type="entry name" value="Prot_kinase_dom"/>
</dbReference>
<name>U6JY29_9EIME</name>
<accession>U6JY29</accession>
<dbReference type="InterPro" id="IPR008271">
    <property type="entry name" value="Ser/Thr_kinase_AS"/>
</dbReference>
<evidence type="ECO:0000313" key="4">
    <source>
        <dbReference type="Proteomes" id="UP000030744"/>
    </source>
</evidence>
<dbReference type="PROSITE" id="PS00108">
    <property type="entry name" value="PROTEIN_KINASE_ST"/>
    <property type="match status" value="1"/>
</dbReference>
<dbReference type="PROSITE" id="PS50011">
    <property type="entry name" value="PROTEIN_KINASE_DOM"/>
    <property type="match status" value="1"/>
</dbReference>
<dbReference type="GO" id="GO:0005634">
    <property type="term" value="C:nucleus"/>
    <property type="evidence" value="ECO:0007669"/>
    <property type="project" value="TreeGrafter"/>
</dbReference>
<dbReference type="Pfam" id="PF00069">
    <property type="entry name" value="Pkinase"/>
    <property type="match status" value="1"/>
</dbReference>
<dbReference type="PANTHER" id="PTHR44167:SF18">
    <property type="entry name" value="PROTEIN KINASE DOMAIN-CONTAINING PROTEIN"/>
    <property type="match status" value="1"/>
</dbReference>
<dbReference type="SMART" id="SM00220">
    <property type="entry name" value="S_TKc"/>
    <property type="match status" value="1"/>
</dbReference>
<organism evidence="3 4">
    <name type="scientific">Eimeria mitis</name>
    <dbReference type="NCBI Taxonomy" id="44415"/>
    <lineage>
        <taxon>Eukaryota</taxon>
        <taxon>Sar</taxon>
        <taxon>Alveolata</taxon>
        <taxon>Apicomplexa</taxon>
        <taxon>Conoidasida</taxon>
        <taxon>Coccidia</taxon>
        <taxon>Eucoccidiorida</taxon>
        <taxon>Eimeriorina</taxon>
        <taxon>Eimeriidae</taxon>
        <taxon>Eimeria</taxon>
    </lineage>
</organism>
<feature type="domain" description="Protein kinase" evidence="2">
    <location>
        <begin position="134"/>
        <end position="440"/>
    </location>
</feature>
<gene>
    <name evidence="3" type="ORF">EMH_0057510</name>
</gene>
<dbReference type="GO" id="GO:0044773">
    <property type="term" value="P:mitotic DNA damage checkpoint signaling"/>
    <property type="evidence" value="ECO:0007669"/>
    <property type="project" value="TreeGrafter"/>
</dbReference>
<dbReference type="GeneID" id="25380384"/>
<protein>
    <recommendedName>
        <fullName evidence="2">Protein kinase domain-containing protein</fullName>
    </recommendedName>
</protein>
<dbReference type="InterPro" id="IPR011009">
    <property type="entry name" value="Kinase-like_dom_sf"/>
</dbReference>
<dbReference type="Gene3D" id="1.10.510.10">
    <property type="entry name" value="Transferase(Phosphotransferase) domain 1"/>
    <property type="match status" value="1"/>
</dbReference>
<reference evidence="3" key="1">
    <citation type="submission" date="2013-10" db="EMBL/GenBank/DDBJ databases">
        <title>Genomic analysis of the causative agents of coccidiosis in chickens.</title>
        <authorList>
            <person name="Reid A.J."/>
            <person name="Blake D."/>
            <person name="Billington K."/>
            <person name="Browne H."/>
            <person name="Dunn M."/>
            <person name="Hung S."/>
            <person name="Kawahara F."/>
            <person name="Miranda-Saavedra D."/>
            <person name="Mourier T."/>
            <person name="Nagra H."/>
            <person name="Otto T.D."/>
            <person name="Rawlings N."/>
            <person name="Sanchez A."/>
            <person name="Sanders M."/>
            <person name="Subramaniam C."/>
            <person name="Tay Y."/>
            <person name="Dear P."/>
            <person name="Doerig C."/>
            <person name="Gruber A."/>
            <person name="Parkinson J."/>
            <person name="Shirley M."/>
            <person name="Wan K.L."/>
            <person name="Berriman M."/>
            <person name="Tomley F."/>
            <person name="Pain A."/>
        </authorList>
    </citation>
    <scope>NUCLEOTIDE SEQUENCE [LARGE SCALE GENOMIC DNA]</scope>
    <source>
        <strain evidence="3">Houghton</strain>
    </source>
</reference>
<reference evidence="3" key="2">
    <citation type="submission" date="2013-10" db="EMBL/GenBank/DDBJ databases">
        <authorList>
            <person name="Aslett M."/>
        </authorList>
    </citation>
    <scope>NUCLEOTIDE SEQUENCE [LARGE SCALE GENOMIC DNA]</scope>
    <source>
        <strain evidence="3">Houghton</strain>
    </source>
</reference>
<evidence type="ECO:0000313" key="3">
    <source>
        <dbReference type="EMBL" id="CDJ30370.1"/>
    </source>
</evidence>
<dbReference type="OrthoDB" id="3256376at2759"/>
<dbReference type="RefSeq" id="XP_013352937.1">
    <property type="nucleotide sequence ID" value="XM_013497483.1"/>
</dbReference>
<dbReference type="GO" id="GO:0005737">
    <property type="term" value="C:cytoplasm"/>
    <property type="evidence" value="ECO:0007669"/>
    <property type="project" value="TreeGrafter"/>
</dbReference>
<dbReference type="GO" id="GO:0004674">
    <property type="term" value="F:protein serine/threonine kinase activity"/>
    <property type="evidence" value="ECO:0007669"/>
    <property type="project" value="TreeGrafter"/>
</dbReference>
<feature type="region of interest" description="Disordered" evidence="1">
    <location>
        <begin position="1"/>
        <end position="21"/>
    </location>
</feature>
<evidence type="ECO:0000256" key="1">
    <source>
        <dbReference type="SAM" id="MobiDB-lite"/>
    </source>
</evidence>
<dbReference type="Proteomes" id="UP000030744">
    <property type="component" value="Unassembled WGS sequence"/>
</dbReference>
<evidence type="ECO:0000259" key="2">
    <source>
        <dbReference type="PROSITE" id="PS50011"/>
    </source>
</evidence>
<dbReference type="EMBL" id="HG682475">
    <property type="protein sequence ID" value="CDJ30370.1"/>
    <property type="molecule type" value="Genomic_DNA"/>
</dbReference>
<dbReference type="PANTHER" id="PTHR44167">
    <property type="entry name" value="OVARIAN-SPECIFIC SERINE/THREONINE-PROTEIN KINASE LOK-RELATED"/>
    <property type="match status" value="1"/>
</dbReference>
<dbReference type="VEuPathDB" id="ToxoDB:EMH_0057510"/>
<keyword evidence="4" id="KW-1185">Reference proteome</keyword>
<dbReference type="SUPFAM" id="SSF56112">
    <property type="entry name" value="Protein kinase-like (PK-like)"/>
    <property type="match status" value="1"/>
</dbReference>
<sequence>MEAISIKEPNPASRLRRWPRVSEAATEEDWRKRLVASWRGVRPRDSAWELPDLKQFEESLPRAQRTGKELIAAAVQQRELLGKRQPSQKAKEVMETLAKHLSDGKTRELIGMKLTLTNAQALGSADVDEADRNYVVTGFLGEGSRAVVLEVTEEFTNKPYAMKLIRTPMSPVGRNAAARGLASLMATVGTMEETTAMLQAVGTTSPSEAAETRGLAVCAGIATIKGVPFVMECPSGYALSEVQLMERFKGDLAGIFGPMNPLPVEAKVYAGRRLLLEVLQMQRAGFSHNDLKLSNFFMRDDGSFLLGDFGAGTLIGQPLDSLNGLTPQYAELELGAFTVDDNPFRVPPVVDEKSDMWSLGLCLYRIFTDGRLPYGLMESRNPVETLKTLAEQNVSPKTLRLGLMEANVPYVWQDLIMDLLNVERRNRINAVEVAANYINLVY</sequence>
<dbReference type="AlphaFoldDB" id="U6JY29"/>
<dbReference type="GO" id="GO:0005524">
    <property type="term" value="F:ATP binding"/>
    <property type="evidence" value="ECO:0007669"/>
    <property type="project" value="InterPro"/>
</dbReference>
<proteinExistence type="predicted"/>